<sequence length="527" mass="57391">MSLPTAGEEQIPKIEAPSISLPAAEIVKPSLQMEISPSIPVPAAETKPTLKIPLPSAKAERQSKISLPSASMEPRTKISYPYASAEEAPHIMPHGNFVGHSGVVWAVVHLLDGHRIIACSGDGSLRIWNLESEKQIGDDLRDGKGAVWTIALSPDGTQVVSGSLDGIVRLWNIDTGKVIVKWTGHTKEVSSVCWSRDGRRVASGSNDGTVMQWDVKSGASILKPIEAERTHVNAVVYSPDMTMFATARSGRFIMIEIRDANTGKLVATLRGQTSFIMAPPAQQIRDDIQVPPEIVGDSPDRVDFQFPPTHQPIYATSVPALDHLPTSSTHEFATLVPSSTSHRFSSFFRRSRLDPDVEPHLSPRPWLGFFSRRAPSARTVGQRKSRLYVAPVPNTKATSKGQLKQHPNQGGALSLPLLRPQAADATTTSPLTPRPAIITPIDVPDEFKDVVLEACQGTTVNLPSCPFAVSDFKKKKESYFCSDIFKEADQEPADAPEQTPDHLTMLTHPNTPPHRLDLKVNAMCAVQ</sequence>
<keyword evidence="2" id="KW-0677">Repeat</keyword>
<dbReference type="InterPro" id="IPR015943">
    <property type="entry name" value="WD40/YVTN_repeat-like_dom_sf"/>
</dbReference>
<dbReference type="EMBL" id="JABBWG010000016">
    <property type="protein sequence ID" value="KAG1816367.1"/>
    <property type="molecule type" value="Genomic_DNA"/>
</dbReference>
<feature type="repeat" description="WD" evidence="3">
    <location>
        <begin position="140"/>
        <end position="181"/>
    </location>
</feature>
<feature type="repeat" description="WD" evidence="3">
    <location>
        <begin position="97"/>
        <end position="138"/>
    </location>
</feature>
<dbReference type="InterPro" id="IPR001680">
    <property type="entry name" value="WD40_rpt"/>
</dbReference>
<evidence type="ECO:0000313" key="6">
    <source>
        <dbReference type="Proteomes" id="UP000807769"/>
    </source>
</evidence>
<dbReference type="Pfam" id="PF00400">
    <property type="entry name" value="WD40"/>
    <property type="match status" value="3"/>
</dbReference>
<dbReference type="PANTHER" id="PTHR19848">
    <property type="entry name" value="WD40 REPEAT PROTEIN"/>
    <property type="match status" value="1"/>
</dbReference>
<dbReference type="Proteomes" id="UP000807769">
    <property type="component" value="Unassembled WGS sequence"/>
</dbReference>
<protein>
    <submittedName>
        <fullName evidence="5">WD40-repeat-containing domain protein</fullName>
    </submittedName>
</protein>
<dbReference type="GeneID" id="64636202"/>
<feature type="repeat" description="WD" evidence="3">
    <location>
        <begin position="182"/>
        <end position="223"/>
    </location>
</feature>
<gene>
    <name evidence="5" type="ORF">BJ212DRAFT_1577066</name>
</gene>
<keyword evidence="6" id="KW-1185">Reference proteome</keyword>
<dbReference type="SUPFAM" id="SSF50978">
    <property type="entry name" value="WD40 repeat-like"/>
    <property type="match status" value="1"/>
</dbReference>
<dbReference type="CDD" id="cd00200">
    <property type="entry name" value="WD40"/>
    <property type="match status" value="1"/>
</dbReference>
<evidence type="ECO:0000256" key="1">
    <source>
        <dbReference type="ARBA" id="ARBA00022574"/>
    </source>
</evidence>
<accession>A0A9P7EBU8</accession>
<dbReference type="InterPro" id="IPR019775">
    <property type="entry name" value="WD40_repeat_CS"/>
</dbReference>
<evidence type="ECO:0000256" key="2">
    <source>
        <dbReference type="ARBA" id="ARBA00022737"/>
    </source>
</evidence>
<dbReference type="InterPro" id="IPR036322">
    <property type="entry name" value="WD40_repeat_dom_sf"/>
</dbReference>
<dbReference type="RefSeq" id="XP_041193040.1">
    <property type="nucleotide sequence ID" value="XM_041342186.1"/>
</dbReference>
<dbReference type="SMART" id="SM00320">
    <property type="entry name" value="WD40"/>
    <property type="match status" value="3"/>
</dbReference>
<dbReference type="PROSITE" id="PS50294">
    <property type="entry name" value="WD_REPEATS_REGION"/>
    <property type="match status" value="3"/>
</dbReference>
<organism evidence="5 6">
    <name type="scientific">Suillus subaureus</name>
    <dbReference type="NCBI Taxonomy" id="48587"/>
    <lineage>
        <taxon>Eukaryota</taxon>
        <taxon>Fungi</taxon>
        <taxon>Dikarya</taxon>
        <taxon>Basidiomycota</taxon>
        <taxon>Agaricomycotina</taxon>
        <taxon>Agaricomycetes</taxon>
        <taxon>Agaricomycetidae</taxon>
        <taxon>Boletales</taxon>
        <taxon>Suillineae</taxon>
        <taxon>Suillaceae</taxon>
        <taxon>Suillus</taxon>
    </lineage>
</organism>
<keyword evidence="1 3" id="KW-0853">WD repeat</keyword>
<dbReference type="PROSITE" id="PS00678">
    <property type="entry name" value="WD_REPEATS_1"/>
    <property type="match status" value="2"/>
</dbReference>
<proteinExistence type="predicted"/>
<name>A0A9P7EBU8_9AGAM</name>
<evidence type="ECO:0000256" key="4">
    <source>
        <dbReference type="SAM" id="MobiDB-lite"/>
    </source>
</evidence>
<evidence type="ECO:0000313" key="5">
    <source>
        <dbReference type="EMBL" id="KAG1816367.1"/>
    </source>
</evidence>
<feature type="region of interest" description="Disordered" evidence="4">
    <location>
        <begin position="489"/>
        <end position="514"/>
    </location>
</feature>
<reference evidence="5" key="1">
    <citation type="journal article" date="2020" name="New Phytol.">
        <title>Comparative genomics reveals dynamic genome evolution in host specialist ectomycorrhizal fungi.</title>
        <authorList>
            <person name="Lofgren L.A."/>
            <person name="Nguyen N.H."/>
            <person name="Vilgalys R."/>
            <person name="Ruytinx J."/>
            <person name="Liao H.L."/>
            <person name="Branco S."/>
            <person name="Kuo A."/>
            <person name="LaButti K."/>
            <person name="Lipzen A."/>
            <person name="Andreopoulos W."/>
            <person name="Pangilinan J."/>
            <person name="Riley R."/>
            <person name="Hundley H."/>
            <person name="Na H."/>
            <person name="Barry K."/>
            <person name="Grigoriev I.V."/>
            <person name="Stajich J.E."/>
            <person name="Kennedy P.G."/>
        </authorList>
    </citation>
    <scope>NUCLEOTIDE SEQUENCE</scope>
    <source>
        <strain evidence="5">MN1</strain>
    </source>
</reference>
<dbReference type="PRINTS" id="PR00320">
    <property type="entry name" value="GPROTEINBRPT"/>
</dbReference>
<dbReference type="PANTHER" id="PTHR19848:SF8">
    <property type="entry name" value="F-BOX AND WD REPEAT DOMAIN CONTAINING 7"/>
    <property type="match status" value="1"/>
</dbReference>
<dbReference type="OrthoDB" id="538223at2759"/>
<dbReference type="AlphaFoldDB" id="A0A9P7EBU8"/>
<dbReference type="InterPro" id="IPR020472">
    <property type="entry name" value="WD40_PAC1"/>
</dbReference>
<dbReference type="Gene3D" id="2.130.10.10">
    <property type="entry name" value="YVTN repeat-like/Quinoprotein amine dehydrogenase"/>
    <property type="match status" value="1"/>
</dbReference>
<evidence type="ECO:0000256" key="3">
    <source>
        <dbReference type="PROSITE-ProRule" id="PRU00221"/>
    </source>
</evidence>
<comment type="caution">
    <text evidence="5">The sequence shown here is derived from an EMBL/GenBank/DDBJ whole genome shotgun (WGS) entry which is preliminary data.</text>
</comment>
<dbReference type="PROSITE" id="PS50082">
    <property type="entry name" value="WD_REPEATS_2"/>
    <property type="match status" value="3"/>
</dbReference>